<feature type="domain" description="Serpin" evidence="5">
    <location>
        <begin position="15"/>
        <end position="392"/>
    </location>
</feature>
<dbReference type="MEROPS" id="I04.087"/>
<dbReference type="GO" id="GO:0005615">
    <property type="term" value="C:extracellular space"/>
    <property type="evidence" value="ECO:0007669"/>
    <property type="project" value="InterPro"/>
</dbReference>
<evidence type="ECO:0000313" key="7">
    <source>
        <dbReference type="Proteomes" id="UP000015453"/>
    </source>
</evidence>
<accession>S8EA03</accession>
<keyword evidence="2" id="KW-0646">Protease inhibitor</keyword>
<comment type="similarity">
    <text evidence="1 4">Belongs to the serpin family.</text>
</comment>
<dbReference type="Gene3D" id="3.30.497.10">
    <property type="entry name" value="Antithrombin, subunit I, domain 2"/>
    <property type="match status" value="1"/>
</dbReference>
<dbReference type="SMART" id="SM00093">
    <property type="entry name" value="SERPIN"/>
    <property type="match status" value="1"/>
</dbReference>
<gene>
    <name evidence="6" type="ORF">M569_02034</name>
</gene>
<evidence type="ECO:0000313" key="6">
    <source>
        <dbReference type="EMBL" id="EPS72723.1"/>
    </source>
</evidence>
<dbReference type="AlphaFoldDB" id="S8EA03"/>
<dbReference type="InterPro" id="IPR023796">
    <property type="entry name" value="Serpin_dom"/>
</dbReference>
<dbReference type="Gene3D" id="2.30.39.10">
    <property type="entry name" value="Alpha-1-antitrypsin, domain 1"/>
    <property type="match status" value="1"/>
</dbReference>
<dbReference type="PANTHER" id="PTHR11461:SF211">
    <property type="entry name" value="GH10112P-RELATED"/>
    <property type="match status" value="1"/>
</dbReference>
<dbReference type="CDD" id="cd02043">
    <property type="entry name" value="serpinP_plants"/>
    <property type="match status" value="1"/>
</dbReference>
<evidence type="ECO:0000256" key="1">
    <source>
        <dbReference type="ARBA" id="ARBA00009500"/>
    </source>
</evidence>
<dbReference type="FunFam" id="3.30.497.10:FF:000012">
    <property type="entry name" value="Predicted protein"/>
    <property type="match status" value="1"/>
</dbReference>
<dbReference type="PANTHER" id="PTHR11461">
    <property type="entry name" value="SERINE PROTEASE INHIBITOR, SERPIN"/>
    <property type="match status" value="1"/>
</dbReference>
<reference evidence="6 7" key="1">
    <citation type="journal article" date="2013" name="BMC Genomics">
        <title>The miniature genome of a carnivorous plant Genlisea aurea contains a low number of genes and short non-coding sequences.</title>
        <authorList>
            <person name="Leushkin E.V."/>
            <person name="Sutormin R.A."/>
            <person name="Nabieva E.R."/>
            <person name="Penin A.A."/>
            <person name="Kondrashov A.S."/>
            <person name="Logacheva M.D."/>
        </authorList>
    </citation>
    <scope>NUCLEOTIDE SEQUENCE [LARGE SCALE GENOMIC DNA]</scope>
</reference>
<dbReference type="InterPro" id="IPR023795">
    <property type="entry name" value="Serpin_CS"/>
</dbReference>
<keyword evidence="7" id="KW-1185">Reference proteome</keyword>
<dbReference type="Proteomes" id="UP000015453">
    <property type="component" value="Unassembled WGS sequence"/>
</dbReference>
<evidence type="ECO:0000256" key="2">
    <source>
        <dbReference type="ARBA" id="ARBA00022690"/>
    </source>
</evidence>
<dbReference type="EMBL" id="AUSU01000719">
    <property type="protein sequence ID" value="EPS72723.1"/>
    <property type="molecule type" value="Genomic_DNA"/>
</dbReference>
<evidence type="ECO:0000256" key="4">
    <source>
        <dbReference type="RuleBase" id="RU000411"/>
    </source>
</evidence>
<feature type="non-terminal residue" evidence="6">
    <location>
        <position position="393"/>
    </location>
</feature>
<evidence type="ECO:0000256" key="3">
    <source>
        <dbReference type="ARBA" id="ARBA00022900"/>
    </source>
</evidence>
<dbReference type="OrthoDB" id="1063785at2759"/>
<dbReference type="InterPro" id="IPR042185">
    <property type="entry name" value="Serpin_sf_2"/>
</dbReference>
<dbReference type="InterPro" id="IPR042178">
    <property type="entry name" value="Serpin_sf_1"/>
</dbReference>
<comment type="caution">
    <text evidence="6">The sequence shown here is derived from an EMBL/GenBank/DDBJ whole genome shotgun (WGS) entry which is preliminary data.</text>
</comment>
<dbReference type="SUPFAM" id="SSF56574">
    <property type="entry name" value="Serpins"/>
    <property type="match status" value="1"/>
</dbReference>
<dbReference type="GO" id="GO:0004867">
    <property type="term" value="F:serine-type endopeptidase inhibitor activity"/>
    <property type="evidence" value="ECO:0007669"/>
    <property type="project" value="UniProtKB-KW"/>
</dbReference>
<dbReference type="PROSITE" id="PS00284">
    <property type="entry name" value="SERPIN"/>
    <property type="match status" value="1"/>
</dbReference>
<sequence>MDLRESIRLHTGAASSLARNLIASEANDSNLVFSPLSIQVVLGLIAAGSRGPTQNQILRFLKSNSSEELQSLSSQLVNLLFADAGPIGGPILSFANGVWIDQSLALKSSFKDVVESVYKAASSNADFQTKAVEVTNTVNVWAEKQTSGLIKELLPPGSVDAATRLVLANALYFKGAWTQKFDSSLTKDHDFFLQSGSSVKVPFMTSKNKKQYVQAFDGFKVLGLPYKQGEDKQRRFSMYIFLPDAVDGLPALVEKIDFESESIKRHLLPHREVTVGQFWIPKFKFSSGFEASGALKKQGLLLPFSNEADLSEMVDSSSSSSSLSVSKIFHKSFVEVNEEGTEAAAASAGVVKLRSLALFEEEMDFVADHPFLFAVREDQTGVLLFVGRILNPV</sequence>
<protein>
    <recommendedName>
        <fullName evidence="5">Serpin domain-containing protein</fullName>
    </recommendedName>
</protein>
<name>S8EA03_9LAMI</name>
<proteinExistence type="inferred from homology"/>
<dbReference type="InterPro" id="IPR036186">
    <property type="entry name" value="Serpin_sf"/>
</dbReference>
<organism evidence="6 7">
    <name type="scientific">Genlisea aurea</name>
    <dbReference type="NCBI Taxonomy" id="192259"/>
    <lineage>
        <taxon>Eukaryota</taxon>
        <taxon>Viridiplantae</taxon>
        <taxon>Streptophyta</taxon>
        <taxon>Embryophyta</taxon>
        <taxon>Tracheophyta</taxon>
        <taxon>Spermatophyta</taxon>
        <taxon>Magnoliopsida</taxon>
        <taxon>eudicotyledons</taxon>
        <taxon>Gunneridae</taxon>
        <taxon>Pentapetalae</taxon>
        <taxon>asterids</taxon>
        <taxon>lamiids</taxon>
        <taxon>Lamiales</taxon>
        <taxon>Lentibulariaceae</taxon>
        <taxon>Genlisea</taxon>
    </lineage>
</organism>
<keyword evidence="3" id="KW-0722">Serine protease inhibitor</keyword>
<dbReference type="InterPro" id="IPR000215">
    <property type="entry name" value="Serpin_fam"/>
</dbReference>
<evidence type="ECO:0000259" key="5">
    <source>
        <dbReference type="SMART" id="SM00093"/>
    </source>
</evidence>
<dbReference type="Pfam" id="PF00079">
    <property type="entry name" value="Serpin"/>
    <property type="match status" value="1"/>
</dbReference>